<proteinExistence type="predicted"/>
<dbReference type="EMBL" id="GG663363">
    <property type="protein sequence ID" value="EEH10682.1"/>
    <property type="molecule type" value="Genomic_DNA"/>
</dbReference>
<name>C0NAJ1_AJECG</name>
<dbReference type="Proteomes" id="UP000001631">
    <property type="component" value="Unassembled WGS sequence"/>
</dbReference>
<dbReference type="GeneID" id="69033154"/>
<sequence length="115" mass="13030">MRPGIRTHNPRKSRMRAVFTICSSLTKGNNFASSLVTGILTEPQLLGASVPSNPHIKESFQVSHLSKLVHILGICDQLILFFHIMWMKYNCIINIEEDYPAVGEQAFIFRDRNTA</sequence>
<dbReference type="RefSeq" id="XP_045291162.1">
    <property type="nucleotide sequence ID" value="XM_045427187.1"/>
</dbReference>
<evidence type="ECO:0000313" key="2">
    <source>
        <dbReference type="Proteomes" id="UP000001631"/>
    </source>
</evidence>
<accession>C0NAJ1</accession>
<evidence type="ECO:0000313" key="1">
    <source>
        <dbReference type="EMBL" id="EEH10682.1"/>
    </source>
</evidence>
<reference evidence="1" key="1">
    <citation type="submission" date="2009-02" db="EMBL/GenBank/DDBJ databases">
        <title>The Genome Sequence of Ajellomyces capsulatus strain G186AR.</title>
        <authorList>
            <consortium name="The Broad Institute Genome Sequencing Platform"/>
            <person name="Champion M."/>
            <person name="Cuomo C."/>
            <person name="Ma L.-J."/>
            <person name="Henn M.R."/>
            <person name="Sil A."/>
            <person name="Goldman B."/>
            <person name="Young S.K."/>
            <person name="Kodira C.D."/>
            <person name="Zeng Q."/>
            <person name="Koehrsen M."/>
            <person name="Alvarado L."/>
            <person name="Berlin A."/>
            <person name="Borenstein D."/>
            <person name="Chen Z."/>
            <person name="Engels R."/>
            <person name="Freedman E."/>
            <person name="Gellesch M."/>
            <person name="Goldberg J."/>
            <person name="Griggs A."/>
            <person name="Gujja S."/>
            <person name="Heiman D."/>
            <person name="Hepburn T."/>
            <person name="Howarth C."/>
            <person name="Jen D."/>
            <person name="Larson L."/>
            <person name="Lewis B."/>
            <person name="Mehta T."/>
            <person name="Park D."/>
            <person name="Pearson M."/>
            <person name="Roberts A."/>
            <person name="Saif S."/>
            <person name="Shea T."/>
            <person name="Shenoy N."/>
            <person name="Sisk P."/>
            <person name="Stolte C."/>
            <person name="Sykes S."/>
            <person name="Walk T."/>
            <person name="White J."/>
            <person name="Yandava C."/>
            <person name="Klein B."/>
            <person name="McEwen J.G."/>
            <person name="Puccia R."/>
            <person name="Goldman G.H."/>
            <person name="Felipe M.S."/>
            <person name="Nino-Vega G."/>
            <person name="San-Blas G."/>
            <person name="Taylor J."/>
            <person name="Mendoza L."/>
            <person name="Galagan J."/>
            <person name="Nusbaum C."/>
            <person name="Birren B."/>
        </authorList>
    </citation>
    <scope>NUCLEOTIDE SEQUENCE</scope>
    <source>
        <strain evidence="1">G186AR</strain>
    </source>
</reference>
<keyword evidence="2" id="KW-1185">Reference proteome</keyword>
<dbReference type="HOGENOM" id="CLU_2108331_0_0_1"/>
<organism evidence="1 2">
    <name type="scientific">Ajellomyces capsulatus (strain G186AR / H82 / ATCC MYA-2454 / RMSCC 2432)</name>
    <name type="common">Darling's disease fungus</name>
    <name type="synonym">Histoplasma capsulatum</name>
    <dbReference type="NCBI Taxonomy" id="447093"/>
    <lineage>
        <taxon>Eukaryota</taxon>
        <taxon>Fungi</taxon>
        <taxon>Dikarya</taxon>
        <taxon>Ascomycota</taxon>
        <taxon>Pezizomycotina</taxon>
        <taxon>Eurotiomycetes</taxon>
        <taxon>Eurotiomycetidae</taxon>
        <taxon>Onygenales</taxon>
        <taxon>Ajellomycetaceae</taxon>
        <taxon>Histoplasma</taxon>
    </lineage>
</organism>
<dbReference type="InParanoid" id="C0NAJ1"/>
<dbReference type="AlphaFoldDB" id="C0NAJ1"/>
<protein>
    <submittedName>
        <fullName evidence="1">Uncharacterized protein</fullName>
    </submittedName>
</protein>
<gene>
    <name evidence="1" type="ORF">HCBG_00137</name>
</gene>